<dbReference type="SUPFAM" id="SSF103657">
    <property type="entry name" value="BAR/IMD domain-like"/>
    <property type="match status" value="1"/>
</dbReference>
<protein>
    <recommendedName>
        <fullName evidence="11">Transcription factor SipA3</fullName>
    </recommendedName>
</protein>
<dbReference type="InParanoid" id="A0A165HHF5"/>
<keyword evidence="2 6" id="KW-0812">Transmembrane</keyword>
<evidence type="ECO:0000256" key="4">
    <source>
        <dbReference type="ARBA" id="ARBA00023136"/>
    </source>
</evidence>
<feature type="domain" description="PH" evidence="7">
    <location>
        <begin position="310"/>
        <end position="411"/>
    </location>
</feature>
<dbReference type="InterPro" id="IPR042067">
    <property type="entry name" value="Sip3_PH"/>
</dbReference>
<dbReference type="Pfam" id="PF16746">
    <property type="entry name" value="BAR_3"/>
    <property type="match status" value="1"/>
</dbReference>
<feature type="region of interest" description="Disordered" evidence="5">
    <location>
        <begin position="648"/>
        <end position="713"/>
    </location>
</feature>
<keyword evidence="3 6" id="KW-1133">Transmembrane helix</keyword>
<dbReference type="Gene3D" id="2.30.29.30">
    <property type="entry name" value="Pleckstrin-homology domain (PH domain)/Phosphotyrosine-binding domain (PTB)"/>
    <property type="match status" value="1"/>
</dbReference>
<evidence type="ECO:0000256" key="3">
    <source>
        <dbReference type="ARBA" id="ARBA00022989"/>
    </source>
</evidence>
<dbReference type="FunFam" id="1.20.1270.60:FF:000079">
    <property type="entry name" value="Transcription factor SipA3"/>
    <property type="match status" value="1"/>
</dbReference>
<keyword evidence="10" id="KW-1185">Reference proteome</keyword>
<dbReference type="CDD" id="cd07609">
    <property type="entry name" value="BAR_SIP3_fungi"/>
    <property type="match status" value="1"/>
</dbReference>
<dbReference type="EMBL" id="KV407457">
    <property type="protein sequence ID" value="KZF23524.1"/>
    <property type="molecule type" value="Genomic_DNA"/>
</dbReference>
<evidence type="ECO:0000313" key="9">
    <source>
        <dbReference type="EMBL" id="KZF23524.1"/>
    </source>
</evidence>
<dbReference type="OrthoDB" id="10070851at2759"/>
<dbReference type="Gene3D" id="1.20.1270.60">
    <property type="entry name" value="Arfaptin homology (AH) domain/BAR domain"/>
    <property type="match status" value="1"/>
</dbReference>
<dbReference type="FunCoup" id="A0A165HHF5">
    <property type="interactions" value="44"/>
</dbReference>
<evidence type="ECO:0000256" key="1">
    <source>
        <dbReference type="ARBA" id="ARBA00004370"/>
    </source>
</evidence>
<gene>
    <name evidence="9" type="ORF">L228DRAFT_118100</name>
</gene>
<evidence type="ECO:0000259" key="7">
    <source>
        <dbReference type="PROSITE" id="PS50003"/>
    </source>
</evidence>
<dbReference type="PROSITE" id="PS51778">
    <property type="entry name" value="VAST"/>
    <property type="match status" value="1"/>
</dbReference>
<dbReference type="Proteomes" id="UP000076632">
    <property type="component" value="Unassembled WGS sequence"/>
</dbReference>
<dbReference type="CDD" id="cd13280">
    <property type="entry name" value="PH_SIP3"/>
    <property type="match status" value="1"/>
</dbReference>
<dbReference type="Pfam" id="PF00169">
    <property type="entry name" value="PH"/>
    <property type="match status" value="1"/>
</dbReference>
<organism evidence="9 10">
    <name type="scientific">Xylona heveae (strain CBS 132557 / TC161)</name>
    <dbReference type="NCBI Taxonomy" id="1328760"/>
    <lineage>
        <taxon>Eukaryota</taxon>
        <taxon>Fungi</taxon>
        <taxon>Dikarya</taxon>
        <taxon>Ascomycota</taxon>
        <taxon>Pezizomycotina</taxon>
        <taxon>Xylonomycetes</taxon>
        <taxon>Xylonales</taxon>
        <taxon>Xylonaceae</taxon>
        <taxon>Xylona</taxon>
    </lineage>
</organism>
<evidence type="ECO:0000256" key="5">
    <source>
        <dbReference type="SAM" id="MobiDB-lite"/>
    </source>
</evidence>
<proteinExistence type="predicted"/>
<evidence type="ECO:0000256" key="2">
    <source>
        <dbReference type="ARBA" id="ARBA00022692"/>
    </source>
</evidence>
<comment type="subcellular location">
    <subcellularLocation>
        <location evidence="1">Membrane</location>
    </subcellularLocation>
</comment>
<dbReference type="GO" id="GO:0005737">
    <property type="term" value="C:cytoplasm"/>
    <property type="evidence" value="ECO:0007669"/>
    <property type="project" value="InterPro"/>
</dbReference>
<sequence>MVEEVEEQAVLLPAGKPLNLIPVGLKEAALDSPTFRATAIHYSDQIEMLEKWLDSYVKAATKLSHEVLSLEGYVNNFLTQSTPPQNISEAVLDHDYTLLAVRRYGEGAREYFANTLSAGKKMQATVIDPIKAFLHGELRNFKDARRSLEHSQKYFDNLLSRYAAQAKTKEPSALREDAFQLHEARKSYLKASLEFSVQAPDICSTLDKLLVKLFSELWREMRSARELMQSSFAKWGNDMDRVRGWGREMQSGEKAFKHEIQEARKQIEENVEITARPSRELEDYSVSTVPHLGAKGPAARLQQSGRAPGLAEKQGWLFLRTLTGKPARTVWTRRWFFVKNGIFGWLVQGSRSGGVEESERIGVLLCNVKPAAQEERRFCFEVMTKDTTIMLQAETQRELVEWLEAFDLAKRKALEDPASTDSGSASGSRAQEAAFAINPPSAPEFASKTAELHITHGSDESSALGFDRAATLTVPDRDGLASRGSFDIGSPRRSTVGDRDVEGTRDHAARIIQKLDLHRKTTAGSQLAGNAAAGSASPTPGFTGGGIASLISASHNILPVGPGVPSQPSSDTAAAKPLPSSTLAPSTLANPPAPTNMSKLAVMVSGERGIGVGRNDLTRGVPNGLMANLWGSTNWGYINRLERGELKPLQDRRRSSTYPSPKTLPSRSQGQKSEVSQTLLESSSSGERPAASGESSRDSSPSKRQRSMSLSGDAEHSARALVSLDEFPNYYPLPLKAQDYQFRMLFPNVPRDEKVLLVFRATWNPNDLQEFPGRVYVTAKEVYFYSNHLGLVLIYGVSLTRISEVTAATGRDCDFLFLHLSQGNGQASRVTIKTFLEPLRLLERRLNFLVQNANSETPAGIEDVLKELLTLEQETLVRSPSMDSWEDVSIATPLDEYPFSGQRSRRRAHELKAQVRVDRGLYGDPNKFGEGKDIAKFKLPPNPVLYVPPGIQRTAVEKEYDISPKALFHVMFGDKSAVFQMQFHERRAQAIRQGPWINSGEVHLRRNFDYQIESTDLFGRSRRTNVMDYQVIEVLNDHLCYVVVDKKTPWHLPHQSDYMLVSKIVITHVAKSKCKLAIYTKVEWSRPPALIKGIIEKTALEELHQDALDLADVISDQVRRLGPQSRTKKAIKIFGQVGQNSEVIQFPTNDLRATKSRRPVKRQTLAGLLFHLFVSVACSVMSTVLVWIFAGLRAIWKFWNSHAVILSLLLFSCVANLFLSTQKSLDWWTDRRATKFMTRLGVGPNTMISKAIYLKDLDTLNLNETTASFNSSSQCSVASFQEIVSLTDMDAPYTSAGTPFSLTSTKATARRLRRTRQNLGTYRHDLLVALRVVNNVEREMIRAEWENWLVDEMARCAQVDVLLRENITDHVHGLTVQDGQASTLQSLDVEGLDEIRQLHREYCDSCRQEHTAMVTGRPHLVPG</sequence>
<dbReference type="PROSITE" id="PS50003">
    <property type="entry name" value="PH_DOMAIN"/>
    <property type="match status" value="1"/>
</dbReference>
<accession>A0A165HHF5</accession>
<feature type="compositionally biased region" description="Low complexity" evidence="5">
    <location>
        <begin position="561"/>
        <end position="570"/>
    </location>
</feature>
<dbReference type="Pfam" id="PF16016">
    <property type="entry name" value="VASt"/>
    <property type="match status" value="1"/>
</dbReference>
<dbReference type="STRING" id="1328760.A0A165HHF5"/>
<dbReference type="SUPFAM" id="SSF50729">
    <property type="entry name" value="PH domain-like"/>
    <property type="match status" value="1"/>
</dbReference>
<dbReference type="PANTHER" id="PTHR14248">
    <property type="entry name" value="CYCLIN Y, ISOFORM A"/>
    <property type="match status" value="1"/>
</dbReference>
<dbReference type="InterPro" id="IPR004148">
    <property type="entry name" value="BAR_dom"/>
</dbReference>
<evidence type="ECO:0000313" key="10">
    <source>
        <dbReference type="Proteomes" id="UP000076632"/>
    </source>
</evidence>
<dbReference type="GeneID" id="28894103"/>
<feature type="region of interest" description="Disordered" evidence="5">
    <location>
        <begin position="561"/>
        <end position="595"/>
    </location>
</feature>
<dbReference type="InterPro" id="IPR027267">
    <property type="entry name" value="AH/BAR_dom_sf"/>
</dbReference>
<dbReference type="InterPro" id="IPR031968">
    <property type="entry name" value="VASt"/>
</dbReference>
<dbReference type="SMART" id="SM00233">
    <property type="entry name" value="PH"/>
    <property type="match status" value="1"/>
</dbReference>
<feature type="domain" description="VASt" evidence="8">
    <location>
        <begin position="951"/>
        <end position="1122"/>
    </location>
</feature>
<evidence type="ECO:0008006" key="11">
    <source>
        <dbReference type="Google" id="ProtNLM"/>
    </source>
</evidence>
<feature type="compositionally biased region" description="Polar residues" evidence="5">
    <location>
        <begin position="656"/>
        <end position="686"/>
    </location>
</feature>
<dbReference type="RefSeq" id="XP_018189079.1">
    <property type="nucleotide sequence ID" value="XM_018328966.1"/>
</dbReference>
<reference evidence="9 10" key="1">
    <citation type="journal article" date="2016" name="Fungal Biol.">
        <title>The genome of Xylona heveae provides a window into fungal endophytism.</title>
        <authorList>
            <person name="Gazis R."/>
            <person name="Kuo A."/>
            <person name="Riley R."/>
            <person name="LaButti K."/>
            <person name="Lipzen A."/>
            <person name="Lin J."/>
            <person name="Amirebrahimi M."/>
            <person name="Hesse C.N."/>
            <person name="Spatafora J.W."/>
            <person name="Henrissat B."/>
            <person name="Hainaut M."/>
            <person name="Grigoriev I.V."/>
            <person name="Hibbett D.S."/>
        </authorList>
    </citation>
    <scope>NUCLEOTIDE SEQUENCE [LARGE SCALE GENOMIC DNA]</scope>
    <source>
        <strain evidence="9 10">TC161</strain>
    </source>
</reference>
<dbReference type="InterPro" id="IPR011993">
    <property type="entry name" value="PH-like_dom_sf"/>
</dbReference>
<name>A0A165HHF5_XYLHT</name>
<dbReference type="OMA" id="TKVEWLW"/>
<evidence type="ECO:0000256" key="6">
    <source>
        <dbReference type="SAM" id="Phobius"/>
    </source>
</evidence>
<feature type="compositionally biased region" description="Polar residues" evidence="5">
    <location>
        <begin position="579"/>
        <end position="589"/>
    </location>
</feature>
<evidence type="ECO:0000259" key="8">
    <source>
        <dbReference type="PROSITE" id="PS51778"/>
    </source>
</evidence>
<feature type="transmembrane region" description="Helical" evidence="6">
    <location>
        <begin position="1165"/>
        <end position="1190"/>
    </location>
</feature>
<dbReference type="GO" id="GO:0016020">
    <property type="term" value="C:membrane"/>
    <property type="evidence" value="ECO:0007669"/>
    <property type="project" value="UniProtKB-SubCell"/>
</dbReference>
<feature type="transmembrane region" description="Helical" evidence="6">
    <location>
        <begin position="1202"/>
        <end position="1219"/>
    </location>
</feature>
<dbReference type="FunFam" id="2.30.29.30:FF:000349">
    <property type="entry name" value="Transcription factor SipA3"/>
    <property type="match status" value="1"/>
</dbReference>
<dbReference type="InterPro" id="IPR039463">
    <property type="entry name" value="Sip3/Lam1_BAR"/>
</dbReference>
<feature type="region of interest" description="Disordered" evidence="5">
    <location>
        <begin position="477"/>
        <end position="501"/>
    </location>
</feature>
<dbReference type="InterPro" id="IPR001849">
    <property type="entry name" value="PH_domain"/>
</dbReference>
<keyword evidence="4 6" id="KW-0472">Membrane</keyword>